<evidence type="ECO:0000313" key="2">
    <source>
        <dbReference type="Proteomes" id="UP000595933"/>
    </source>
</evidence>
<dbReference type="Proteomes" id="UP000595933">
    <property type="component" value="Chromosome"/>
</dbReference>
<reference evidence="1 2" key="1">
    <citation type="submission" date="2020-12" db="EMBL/GenBank/DDBJ databases">
        <title>FDA dAtabase for Regulatory Grade micrObial Sequences (FDA-ARGOS): Supporting development and validation of Infectious Disease Dx tests.</title>
        <authorList>
            <person name="Sproer C."/>
            <person name="Gronow S."/>
            <person name="Severitt S."/>
            <person name="Schroder I."/>
            <person name="Tallon L."/>
            <person name="Sadzewicz L."/>
            <person name="Zhao X."/>
            <person name="Boylan J."/>
            <person name="Ott S."/>
            <person name="Bowen H."/>
            <person name="Vavikolanu K."/>
            <person name="Mehta A."/>
            <person name="Aluvathingal J."/>
            <person name="Nadendla S."/>
            <person name="Lowell S."/>
            <person name="Myers T."/>
            <person name="Yan Y."/>
            <person name="Sichtig H."/>
        </authorList>
    </citation>
    <scope>NUCLEOTIDE SEQUENCE [LARGE SCALE GENOMIC DNA]</scope>
    <source>
        <strain evidence="1 2">FDAARGOS_1013</strain>
    </source>
</reference>
<gene>
    <name evidence="1" type="ORF">I6H70_09755</name>
</gene>
<proteinExistence type="predicted"/>
<name>A0A9X7V5T4_9GAMM</name>
<protein>
    <submittedName>
        <fullName evidence="1">DNA-binding protein</fullName>
    </submittedName>
</protein>
<dbReference type="GO" id="GO:0003677">
    <property type="term" value="F:DNA binding"/>
    <property type="evidence" value="ECO:0007669"/>
    <property type="project" value="UniProtKB-KW"/>
</dbReference>
<keyword evidence="1" id="KW-0238">DNA-binding</keyword>
<sequence>MPTTQEILTEHCGILMTYEQLGKIMHRSPEALRITLSDNRTDWARSINAAKLKWGRRVLFRTADIAKLIDQGLND</sequence>
<accession>A0A9X7V5T4</accession>
<dbReference type="RefSeq" id="WP_200293849.1">
    <property type="nucleotide sequence ID" value="NZ_CP067013.1"/>
</dbReference>
<evidence type="ECO:0000313" key="1">
    <source>
        <dbReference type="EMBL" id="QQN52661.1"/>
    </source>
</evidence>
<dbReference type="AlphaFoldDB" id="A0A9X7V5T4"/>
<dbReference type="EMBL" id="CP067013">
    <property type="protein sequence ID" value="QQN52661.1"/>
    <property type="molecule type" value="Genomic_DNA"/>
</dbReference>
<organism evidence="1 2">
    <name type="scientific">Stutzerimonas balearica</name>
    <dbReference type="NCBI Taxonomy" id="74829"/>
    <lineage>
        <taxon>Bacteria</taxon>
        <taxon>Pseudomonadati</taxon>
        <taxon>Pseudomonadota</taxon>
        <taxon>Gammaproteobacteria</taxon>
        <taxon>Pseudomonadales</taxon>
        <taxon>Pseudomonadaceae</taxon>
        <taxon>Stutzerimonas</taxon>
    </lineage>
</organism>